<dbReference type="Proteomes" id="UP000016930">
    <property type="component" value="Unassembled WGS sequence"/>
</dbReference>
<evidence type="ECO:0000313" key="1">
    <source>
        <dbReference type="EMBL" id="EMD31186.1"/>
    </source>
</evidence>
<dbReference type="HOGENOM" id="CLU_2812113_0_0_1"/>
<gene>
    <name evidence="1" type="ORF">CERSUDRAFT_100638</name>
</gene>
<organism evidence="1 2">
    <name type="scientific">Ceriporiopsis subvermispora (strain B)</name>
    <name type="common">White-rot fungus</name>
    <name type="synonym">Gelatoporia subvermispora</name>
    <dbReference type="NCBI Taxonomy" id="914234"/>
    <lineage>
        <taxon>Eukaryota</taxon>
        <taxon>Fungi</taxon>
        <taxon>Dikarya</taxon>
        <taxon>Basidiomycota</taxon>
        <taxon>Agaricomycotina</taxon>
        <taxon>Agaricomycetes</taxon>
        <taxon>Polyporales</taxon>
        <taxon>Gelatoporiaceae</taxon>
        <taxon>Gelatoporia</taxon>
    </lineage>
</organism>
<sequence>MSLNQFRAMTRATAKFQTFQYALIPSTAFLAVLTGAPKVQSLRDQKTLFVETIKLFHQRGGPADDLS</sequence>
<reference evidence="1 2" key="1">
    <citation type="journal article" date="2012" name="Proc. Natl. Acad. Sci. U.S.A.">
        <title>Comparative genomics of Ceriporiopsis subvermispora and Phanerochaete chrysosporium provide insight into selective ligninolysis.</title>
        <authorList>
            <person name="Fernandez-Fueyo E."/>
            <person name="Ruiz-Duenas F.J."/>
            <person name="Ferreira P."/>
            <person name="Floudas D."/>
            <person name="Hibbett D.S."/>
            <person name="Canessa P."/>
            <person name="Larrondo L.F."/>
            <person name="James T.Y."/>
            <person name="Seelenfreund D."/>
            <person name="Lobos S."/>
            <person name="Polanco R."/>
            <person name="Tello M."/>
            <person name="Honda Y."/>
            <person name="Watanabe T."/>
            <person name="Watanabe T."/>
            <person name="Ryu J.S."/>
            <person name="Kubicek C.P."/>
            <person name="Schmoll M."/>
            <person name="Gaskell J."/>
            <person name="Hammel K.E."/>
            <person name="St John F.J."/>
            <person name="Vanden Wymelenberg A."/>
            <person name="Sabat G."/>
            <person name="Splinter BonDurant S."/>
            <person name="Syed K."/>
            <person name="Yadav J.S."/>
            <person name="Doddapaneni H."/>
            <person name="Subramanian V."/>
            <person name="Lavin J.L."/>
            <person name="Oguiza J.A."/>
            <person name="Perez G."/>
            <person name="Pisabarro A.G."/>
            <person name="Ramirez L."/>
            <person name="Santoyo F."/>
            <person name="Master E."/>
            <person name="Coutinho P.M."/>
            <person name="Henrissat B."/>
            <person name="Lombard V."/>
            <person name="Magnuson J.K."/>
            <person name="Kuees U."/>
            <person name="Hori C."/>
            <person name="Igarashi K."/>
            <person name="Samejima M."/>
            <person name="Held B.W."/>
            <person name="Barry K.W."/>
            <person name="LaButti K.M."/>
            <person name="Lapidus A."/>
            <person name="Lindquist E.A."/>
            <person name="Lucas S.M."/>
            <person name="Riley R."/>
            <person name="Salamov A.A."/>
            <person name="Hoffmeister D."/>
            <person name="Schwenk D."/>
            <person name="Hadar Y."/>
            <person name="Yarden O."/>
            <person name="de Vries R.P."/>
            <person name="Wiebenga A."/>
            <person name="Stenlid J."/>
            <person name="Eastwood D."/>
            <person name="Grigoriev I.V."/>
            <person name="Berka R.M."/>
            <person name="Blanchette R.A."/>
            <person name="Kersten P."/>
            <person name="Martinez A.T."/>
            <person name="Vicuna R."/>
            <person name="Cullen D."/>
        </authorList>
    </citation>
    <scope>NUCLEOTIDE SEQUENCE [LARGE SCALE GENOMIC DNA]</scope>
    <source>
        <strain evidence="1 2">B</strain>
    </source>
</reference>
<keyword evidence="2" id="KW-1185">Reference proteome</keyword>
<dbReference type="EMBL" id="KB445822">
    <property type="protein sequence ID" value="EMD31186.1"/>
    <property type="molecule type" value="Genomic_DNA"/>
</dbReference>
<name>M2QXC6_CERS8</name>
<proteinExistence type="predicted"/>
<protein>
    <submittedName>
        <fullName evidence="1">Uncharacterized protein</fullName>
    </submittedName>
</protein>
<accession>M2QXC6</accession>
<dbReference type="AlphaFoldDB" id="M2QXC6"/>
<evidence type="ECO:0000313" key="2">
    <source>
        <dbReference type="Proteomes" id="UP000016930"/>
    </source>
</evidence>